<sequence length="307" mass="35488">MASIVFVRRRLVYALLSACLTLLILSWMARSSTWMSDSHQLCFLVPFRDRFDELSEFVPHLSRFLSSQNVPFRMFVLNQIDEFRFNRGALLNAGFDFVSRNTDCDYVALHDVDLYPMNPGLDYGHPGTVVRHLAAPGLHPKYDYPNFLGGIVLIGMSTFRSVNGLTNNFWGWGLEDDDFRARLQEAGIVIERPEGLTSGTTQTFKHHHTQRRRPRDYRRCYNQRDFTRRRDRNSGLSNLEYELTSHRKMTVDGFAFDVLSLKLVCDKKLTPFCDCHNAPVEESPIRPVPPEDKIVPQVKPKRTVKTL</sequence>
<reference evidence="14 15" key="1">
    <citation type="journal article" date="2018" name="Nat. Ecol. Evol.">
        <title>Genomic signatures of mitonuclear coevolution across populations of Tigriopus californicus.</title>
        <authorList>
            <person name="Barreto F.S."/>
            <person name="Watson E.T."/>
            <person name="Lima T.G."/>
            <person name="Willett C.S."/>
            <person name="Edmands S."/>
            <person name="Li W."/>
            <person name="Burton R.S."/>
        </authorList>
    </citation>
    <scope>NUCLEOTIDE SEQUENCE [LARGE SCALE GENOMIC DNA]</scope>
    <source>
        <strain evidence="14 15">San Diego</strain>
    </source>
</reference>
<dbReference type="GO" id="GO:0046872">
    <property type="term" value="F:metal ion binding"/>
    <property type="evidence" value="ECO:0007669"/>
    <property type="project" value="UniProtKB-UniRule"/>
</dbReference>
<dbReference type="EC" id="2.4.1.-" evidence="11"/>
<dbReference type="PANTHER" id="PTHR19300:SF30">
    <property type="entry name" value="BETA-1,4-GALACTOSYLTRANSFERASE 7"/>
    <property type="match status" value="1"/>
</dbReference>
<keyword evidence="5 11" id="KW-0808">Transferase</keyword>
<evidence type="ECO:0000256" key="9">
    <source>
        <dbReference type="ARBA" id="ARBA00023136"/>
    </source>
</evidence>
<dbReference type="Pfam" id="PF13733">
    <property type="entry name" value="Glyco_transf_7N"/>
    <property type="match status" value="1"/>
</dbReference>
<dbReference type="GO" id="GO:0005975">
    <property type="term" value="P:carbohydrate metabolic process"/>
    <property type="evidence" value="ECO:0007669"/>
    <property type="project" value="InterPro"/>
</dbReference>
<dbReference type="PANTHER" id="PTHR19300">
    <property type="entry name" value="BETA-1,4-GALACTOSYLTRANSFERASE"/>
    <property type="match status" value="1"/>
</dbReference>
<feature type="domain" description="Galactosyltransferase N-terminal" evidence="13">
    <location>
        <begin position="38"/>
        <end position="118"/>
    </location>
</feature>
<accession>A0A553PBJ0</accession>
<evidence type="ECO:0000256" key="5">
    <source>
        <dbReference type="ARBA" id="ARBA00022679"/>
    </source>
</evidence>
<gene>
    <name evidence="14" type="ORF">TCAL_12588</name>
</gene>
<evidence type="ECO:0000256" key="4">
    <source>
        <dbReference type="ARBA" id="ARBA00022676"/>
    </source>
</evidence>
<protein>
    <recommendedName>
        <fullName evidence="11">Beta-1,4-N-acetylgalactosaminyltransferase</fullName>
        <ecNumber evidence="11">2.4.1.-</ecNumber>
    </recommendedName>
    <alternativeName>
        <fullName evidence="11">Beta-4-GalNAcT</fullName>
    </alternativeName>
</protein>
<dbReference type="InterPro" id="IPR029044">
    <property type="entry name" value="Nucleotide-diphossugar_trans"/>
</dbReference>
<dbReference type="AlphaFoldDB" id="A0A553PBJ0"/>
<dbReference type="UniPathway" id="UPA00378"/>
<keyword evidence="6" id="KW-0812">Transmembrane</keyword>
<feature type="domain" description="Galactosyltransferase C-terminal" evidence="12">
    <location>
        <begin position="132"/>
        <end position="206"/>
    </location>
</feature>
<evidence type="ECO:0000256" key="8">
    <source>
        <dbReference type="ARBA" id="ARBA00022989"/>
    </source>
</evidence>
<keyword evidence="8" id="KW-1133">Transmembrane helix</keyword>
<evidence type="ECO:0000256" key="1">
    <source>
        <dbReference type="ARBA" id="ARBA00004606"/>
    </source>
</evidence>
<comment type="similarity">
    <text evidence="3 11">Belongs to the glycosyltransferase 7 family.</text>
</comment>
<evidence type="ECO:0000256" key="10">
    <source>
        <dbReference type="ARBA" id="ARBA00023180"/>
    </source>
</evidence>
<keyword evidence="9" id="KW-0472">Membrane</keyword>
<comment type="cofactor">
    <cofactor evidence="11">
        <name>Mn(2+)</name>
        <dbReference type="ChEBI" id="CHEBI:29035"/>
    </cofactor>
</comment>
<dbReference type="STRING" id="6832.A0A553PBJ0"/>
<evidence type="ECO:0000313" key="14">
    <source>
        <dbReference type="EMBL" id="TRY75009.1"/>
    </source>
</evidence>
<dbReference type="OMA" id="NWLFVCG"/>
<evidence type="ECO:0000256" key="11">
    <source>
        <dbReference type="RuleBase" id="RU368121"/>
    </source>
</evidence>
<keyword evidence="10 11" id="KW-0325">Glycoprotein</keyword>
<dbReference type="Gene3D" id="3.90.550.10">
    <property type="entry name" value="Spore Coat Polysaccharide Biosynthesis Protein SpsA, Chain A"/>
    <property type="match status" value="1"/>
</dbReference>
<dbReference type="GO" id="GO:0030166">
    <property type="term" value="P:proteoglycan biosynthetic process"/>
    <property type="evidence" value="ECO:0007669"/>
    <property type="project" value="TreeGrafter"/>
</dbReference>
<evidence type="ECO:0000313" key="15">
    <source>
        <dbReference type="Proteomes" id="UP000318571"/>
    </source>
</evidence>
<evidence type="ECO:0000256" key="6">
    <source>
        <dbReference type="ARBA" id="ARBA00022692"/>
    </source>
</evidence>
<organism evidence="14 15">
    <name type="scientific">Tigriopus californicus</name>
    <name type="common">Marine copepod</name>
    <dbReference type="NCBI Taxonomy" id="6832"/>
    <lineage>
        <taxon>Eukaryota</taxon>
        <taxon>Metazoa</taxon>
        <taxon>Ecdysozoa</taxon>
        <taxon>Arthropoda</taxon>
        <taxon>Crustacea</taxon>
        <taxon>Multicrustacea</taxon>
        <taxon>Hexanauplia</taxon>
        <taxon>Copepoda</taxon>
        <taxon>Harpacticoida</taxon>
        <taxon>Harpacticidae</taxon>
        <taxon>Tigriopus</taxon>
    </lineage>
</organism>
<name>A0A553PBJ0_TIGCA</name>
<dbReference type="Pfam" id="PF02709">
    <property type="entry name" value="Glyco_transf_7C"/>
    <property type="match status" value="1"/>
</dbReference>
<dbReference type="GO" id="GO:0016020">
    <property type="term" value="C:membrane"/>
    <property type="evidence" value="ECO:0007669"/>
    <property type="project" value="UniProtKB-SubCell"/>
</dbReference>
<dbReference type="SUPFAM" id="SSF53448">
    <property type="entry name" value="Nucleotide-diphospho-sugar transferases"/>
    <property type="match status" value="1"/>
</dbReference>
<dbReference type="InterPro" id="IPR027791">
    <property type="entry name" value="Galactosyl_T_C"/>
</dbReference>
<keyword evidence="7 11" id="KW-0735">Signal-anchor</keyword>
<dbReference type="InterPro" id="IPR027995">
    <property type="entry name" value="Galactosyl_T_N"/>
</dbReference>
<keyword evidence="4 11" id="KW-0328">Glycosyltransferase</keyword>
<dbReference type="EMBL" id="VCGU01000005">
    <property type="protein sequence ID" value="TRY75009.1"/>
    <property type="molecule type" value="Genomic_DNA"/>
</dbReference>
<evidence type="ECO:0000259" key="12">
    <source>
        <dbReference type="Pfam" id="PF02709"/>
    </source>
</evidence>
<proteinExistence type="inferred from homology"/>
<evidence type="ECO:0000256" key="2">
    <source>
        <dbReference type="ARBA" id="ARBA00004922"/>
    </source>
</evidence>
<comment type="subcellular location">
    <subcellularLocation>
        <location evidence="1 11">Membrane</location>
        <topology evidence="1 11">Single-pass type II membrane protein</topology>
    </subcellularLocation>
</comment>
<dbReference type="Proteomes" id="UP000318571">
    <property type="component" value="Chromosome 2"/>
</dbReference>
<dbReference type="GO" id="GO:0005794">
    <property type="term" value="C:Golgi apparatus"/>
    <property type="evidence" value="ECO:0007669"/>
    <property type="project" value="TreeGrafter"/>
</dbReference>
<dbReference type="PRINTS" id="PR02050">
    <property type="entry name" value="B14GALTRFASE"/>
</dbReference>
<evidence type="ECO:0000259" key="13">
    <source>
        <dbReference type="Pfam" id="PF13733"/>
    </source>
</evidence>
<comment type="pathway">
    <text evidence="2 11">Protein modification; protein glycosylation.</text>
</comment>
<keyword evidence="11" id="KW-0464">Manganese</keyword>
<dbReference type="InterPro" id="IPR003859">
    <property type="entry name" value="Galactosyl_T"/>
</dbReference>
<keyword evidence="15" id="KW-1185">Reference proteome</keyword>
<evidence type="ECO:0000256" key="3">
    <source>
        <dbReference type="ARBA" id="ARBA00005735"/>
    </source>
</evidence>
<evidence type="ECO:0000256" key="7">
    <source>
        <dbReference type="ARBA" id="ARBA00022968"/>
    </source>
</evidence>
<keyword evidence="11" id="KW-0479">Metal-binding</keyword>
<comment type="caution">
    <text evidence="14">The sequence shown here is derived from an EMBL/GenBank/DDBJ whole genome shotgun (WGS) entry which is preliminary data.</text>
</comment>
<comment type="function">
    <text evidence="11">Catalyzes the transfer of galactose onto proteins or lipids.</text>
</comment>
<dbReference type="GO" id="GO:0046525">
    <property type="term" value="F:xylosylprotein 4-beta-galactosyltransferase activity"/>
    <property type="evidence" value="ECO:0007669"/>
    <property type="project" value="TreeGrafter"/>
</dbReference>